<comment type="function">
    <text evidence="1">SASP are bound to spore DNA. They are double-stranded DNA-binding proteins that cause DNA to change to an a-like conformation. They protect the DNA backbone from chemical and enzymatic cleavage and are thus involved in dormant spore's high resistance to UV light.</text>
</comment>
<dbReference type="KEGG" id="bacg:D2962_09860"/>
<dbReference type="InterPro" id="IPR001448">
    <property type="entry name" value="SASP_alpha/beta-type"/>
</dbReference>
<keyword evidence="3" id="KW-1185">Reference proteome</keyword>
<evidence type="ECO:0000256" key="1">
    <source>
        <dbReference type="ARBA" id="ARBA00003863"/>
    </source>
</evidence>
<accession>A0A3G2R705</accession>
<reference evidence="2 3" key="1">
    <citation type="submission" date="2018-10" db="EMBL/GenBank/DDBJ databases">
        <authorList>
            <person name="Zhang X."/>
        </authorList>
    </citation>
    <scope>NUCLEOTIDE SEQUENCE [LARGE SCALE GENOMIC DNA]</scope>
    <source>
        <strain evidence="2 3">SK-G1</strain>
    </source>
</reference>
<dbReference type="InterPro" id="IPR038300">
    <property type="entry name" value="SASP_sf_alpha/beta"/>
</dbReference>
<dbReference type="Gene3D" id="6.10.10.80">
    <property type="entry name" value="Small, acid-soluble spore protein, alpha/beta type-like"/>
    <property type="match status" value="1"/>
</dbReference>
<protein>
    <submittedName>
        <fullName evidence="2">Small, acid-soluble spore protein, alpha/beta type</fullName>
    </submittedName>
</protein>
<sequence length="81" mass="9367">MPRKNRPVNPKAEDELDSLKEEVAEELHLDDDIEKRGWENMTTREVGKIGGNMIRKMINLAEEEMDKKDGKIKKDKSTGKK</sequence>
<evidence type="ECO:0000313" key="3">
    <source>
        <dbReference type="Proteomes" id="UP000280960"/>
    </source>
</evidence>
<organism evidence="2 3">
    <name type="scientific">Biomaibacter acetigenes</name>
    <dbReference type="NCBI Taxonomy" id="2316383"/>
    <lineage>
        <taxon>Bacteria</taxon>
        <taxon>Bacillati</taxon>
        <taxon>Bacillota</taxon>
        <taxon>Clostridia</taxon>
        <taxon>Thermosediminibacterales</taxon>
        <taxon>Tepidanaerobacteraceae</taxon>
        <taxon>Biomaibacter</taxon>
    </lineage>
</organism>
<dbReference type="Proteomes" id="UP000280960">
    <property type="component" value="Chromosome"/>
</dbReference>
<dbReference type="GO" id="GO:0006265">
    <property type="term" value="P:DNA topological change"/>
    <property type="evidence" value="ECO:0007669"/>
    <property type="project" value="InterPro"/>
</dbReference>
<proteinExistence type="predicted"/>
<evidence type="ECO:0000313" key="2">
    <source>
        <dbReference type="EMBL" id="AYO30878.1"/>
    </source>
</evidence>
<dbReference type="RefSeq" id="WP_120767387.1">
    <property type="nucleotide sequence ID" value="NZ_CP033169.1"/>
</dbReference>
<gene>
    <name evidence="2" type="ORF">D2962_09860</name>
</gene>
<dbReference type="Pfam" id="PF00269">
    <property type="entry name" value="SASP"/>
    <property type="match status" value="1"/>
</dbReference>
<dbReference type="AlphaFoldDB" id="A0A3G2R705"/>
<name>A0A3G2R705_9FIRM</name>
<dbReference type="EMBL" id="CP033169">
    <property type="protein sequence ID" value="AYO30878.1"/>
    <property type="molecule type" value="Genomic_DNA"/>
</dbReference>
<dbReference type="GO" id="GO:0003690">
    <property type="term" value="F:double-stranded DNA binding"/>
    <property type="evidence" value="ECO:0007669"/>
    <property type="project" value="InterPro"/>
</dbReference>